<feature type="compositionally biased region" description="Basic and acidic residues" evidence="1">
    <location>
        <begin position="33"/>
        <end position="59"/>
    </location>
</feature>
<name>A0A6A1VUT0_9ROSI</name>
<comment type="caution">
    <text evidence="2">The sequence shown here is derived from an EMBL/GenBank/DDBJ whole genome shotgun (WGS) entry which is preliminary data.</text>
</comment>
<accession>A0A6A1VUT0</accession>
<dbReference type="EMBL" id="RXIC02000022">
    <property type="protein sequence ID" value="KAB1216533.1"/>
    <property type="molecule type" value="Genomic_DNA"/>
</dbReference>
<keyword evidence="3" id="KW-1185">Reference proteome</keyword>
<evidence type="ECO:0000313" key="2">
    <source>
        <dbReference type="EMBL" id="KAB1216533.1"/>
    </source>
</evidence>
<proteinExistence type="predicted"/>
<feature type="region of interest" description="Disordered" evidence="1">
    <location>
        <begin position="1"/>
        <end position="64"/>
    </location>
</feature>
<evidence type="ECO:0000256" key="1">
    <source>
        <dbReference type="SAM" id="MobiDB-lite"/>
    </source>
</evidence>
<organism evidence="2 3">
    <name type="scientific">Morella rubra</name>
    <name type="common">Chinese bayberry</name>
    <dbReference type="NCBI Taxonomy" id="262757"/>
    <lineage>
        <taxon>Eukaryota</taxon>
        <taxon>Viridiplantae</taxon>
        <taxon>Streptophyta</taxon>
        <taxon>Embryophyta</taxon>
        <taxon>Tracheophyta</taxon>
        <taxon>Spermatophyta</taxon>
        <taxon>Magnoliopsida</taxon>
        <taxon>eudicotyledons</taxon>
        <taxon>Gunneridae</taxon>
        <taxon>Pentapetalae</taxon>
        <taxon>rosids</taxon>
        <taxon>fabids</taxon>
        <taxon>Fagales</taxon>
        <taxon>Myricaceae</taxon>
        <taxon>Morella</taxon>
    </lineage>
</organism>
<feature type="region of interest" description="Disordered" evidence="1">
    <location>
        <begin position="123"/>
        <end position="142"/>
    </location>
</feature>
<dbReference type="AlphaFoldDB" id="A0A6A1VUT0"/>
<gene>
    <name evidence="2" type="ORF">CJ030_MR4G023054</name>
</gene>
<dbReference type="Proteomes" id="UP000516437">
    <property type="component" value="Chromosome 4"/>
</dbReference>
<sequence length="142" mass="15148">MTCHGPSHDTPSSILACPTALPRQDKGSQGYKPRYDSKEAYGEVMHDNSGGVEEHKEGATTRPSVVAAQPKVHGELIRDGSHGQVELFGSTTTRPSDAVAHGGAHRRLVSKDSGDHENHFDVTNLHGGGAPEHGGGYHHMRL</sequence>
<evidence type="ECO:0000313" key="3">
    <source>
        <dbReference type="Proteomes" id="UP000516437"/>
    </source>
</evidence>
<reference evidence="2 3" key="1">
    <citation type="journal article" date="2019" name="Plant Biotechnol. J.">
        <title>The red bayberry genome and genetic basis of sex determination.</title>
        <authorList>
            <person name="Jia H.M."/>
            <person name="Jia H.J."/>
            <person name="Cai Q.L."/>
            <person name="Wang Y."/>
            <person name="Zhao H.B."/>
            <person name="Yang W.F."/>
            <person name="Wang G.Y."/>
            <person name="Li Y.H."/>
            <person name="Zhan D.L."/>
            <person name="Shen Y.T."/>
            <person name="Niu Q.F."/>
            <person name="Chang L."/>
            <person name="Qiu J."/>
            <person name="Zhao L."/>
            <person name="Xie H.B."/>
            <person name="Fu W.Y."/>
            <person name="Jin J."/>
            <person name="Li X.W."/>
            <person name="Jiao Y."/>
            <person name="Zhou C.C."/>
            <person name="Tu T."/>
            <person name="Chai C.Y."/>
            <person name="Gao J.L."/>
            <person name="Fan L.J."/>
            <person name="van de Weg E."/>
            <person name="Wang J.Y."/>
            <person name="Gao Z.S."/>
        </authorList>
    </citation>
    <scope>NUCLEOTIDE SEQUENCE [LARGE SCALE GENOMIC DNA]</scope>
    <source>
        <tissue evidence="2">Leaves</tissue>
    </source>
</reference>
<protein>
    <submittedName>
        <fullName evidence="2">Uncharacterized protein</fullName>
    </submittedName>
</protein>